<name>A0AAD7ETT8_9AGAR</name>
<keyword evidence="1" id="KW-0812">Transmembrane</keyword>
<keyword evidence="1" id="KW-0472">Membrane</keyword>
<comment type="caution">
    <text evidence="2">The sequence shown here is derived from an EMBL/GenBank/DDBJ whole genome shotgun (WGS) entry which is preliminary data.</text>
</comment>
<reference evidence="2" key="1">
    <citation type="submission" date="2023-03" db="EMBL/GenBank/DDBJ databases">
        <title>Massive genome expansion in bonnet fungi (Mycena s.s.) driven by repeated elements and novel gene families across ecological guilds.</title>
        <authorList>
            <consortium name="Lawrence Berkeley National Laboratory"/>
            <person name="Harder C.B."/>
            <person name="Miyauchi S."/>
            <person name="Viragh M."/>
            <person name="Kuo A."/>
            <person name="Thoen E."/>
            <person name="Andreopoulos B."/>
            <person name="Lu D."/>
            <person name="Skrede I."/>
            <person name="Drula E."/>
            <person name="Henrissat B."/>
            <person name="Morin E."/>
            <person name="Kohler A."/>
            <person name="Barry K."/>
            <person name="LaButti K."/>
            <person name="Morin E."/>
            <person name="Salamov A."/>
            <person name="Lipzen A."/>
            <person name="Mereny Z."/>
            <person name="Hegedus B."/>
            <person name="Baldrian P."/>
            <person name="Stursova M."/>
            <person name="Weitz H."/>
            <person name="Taylor A."/>
            <person name="Grigoriev I.V."/>
            <person name="Nagy L.G."/>
            <person name="Martin F."/>
            <person name="Kauserud H."/>
        </authorList>
    </citation>
    <scope>NUCLEOTIDE SEQUENCE</scope>
    <source>
        <strain evidence="2">CBHHK002</strain>
    </source>
</reference>
<keyword evidence="1" id="KW-1133">Transmembrane helix</keyword>
<sequence length="330" mass="35345">MEEDGYKTIQYPGPKIHDKIYPCSAHLVSHLSLYLILACTIGACLHRALPRGRLACILRLGDALRVSGAVRLFYTSGVKLVLASLTEDGEGAGDVVLDIELSRAPRFVGRLFWVVVGAYPSPASLRLFVLASCIRTCTSPHLRTACPHTAGALPSSTAYAKDSAPDNTHGARRRTSPFILRVHLVPAPPPLGLHGADGAEAGTLDGRMRAPLPALACPPPPLDVGCTRGRLRRSPIGAPRSNPSPGRVPQRPIAPALILRPHPPIHLPLLQSPPTAPATFLALCPAVGYTFRWDHAWIALAVKRDASDLIPLCLASPSPVDRRDERRDSG</sequence>
<keyword evidence="3" id="KW-1185">Reference proteome</keyword>
<evidence type="ECO:0000313" key="3">
    <source>
        <dbReference type="Proteomes" id="UP001218218"/>
    </source>
</evidence>
<gene>
    <name evidence="2" type="ORF">DFH08DRAFT_1079954</name>
</gene>
<dbReference type="Proteomes" id="UP001218218">
    <property type="component" value="Unassembled WGS sequence"/>
</dbReference>
<evidence type="ECO:0000313" key="2">
    <source>
        <dbReference type="EMBL" id="KAJ7348538.1"/>
    </source>
</evidence>
<protein>
    <submittedName>
        <fullName evidence="2">Uncharacterized protein</fullName>
    </submittedName>
</protein>
<accession>A0AAD7ETT8</accession>
<organism evidence="2 3">
    <name type="scientific">Mycena albidolilacea</name>
    <dbReference type="NCBI Taxonomy" id="1033008"/>
    <lineage>
        <taxon>Eukaryota</taxon>
        <taxon>Fungi</taxon>
        <taxon>Dikarya</taxon>
        <taxon>Basidiomycota</taxon>
        <taxon>Agaricomycotina</taxon>
        <taxon>Agaricomycetes</taxon>
        <taxon>Agaricomycetidae</taxon>
        <taxon>Agaricales</taxon>
        <taxon>Marasmiineae</taxon>
        <taxon>Mycenaceae</taxon>
        <taxon>Mycena</taxon>
    </lineage>
</organism>
<dbReference type="EMBL" id="JARIHO010000017">
    <property type="protein sequence ID" value="KAJ7348538.1"/>
    <property type="molecule type" value="Genomic_DNA"/>
</dbReference>
<dbReference type="AlphaFoldDB" id="A0AAD7ETT8"/>
<feature type="transmembrane region" description="Helical" evidence="1">
    <location>
        <begin position="31"/>
        <end position="49"/>
    </location>
</feature>
<proteinExistence type="predicted"/>
<evidence type="ECO:0000256" key="1">
    <source>
        <dbReference type="SAM" id="Phobius"/>
    </source>
</evidence>